<dbReference type="HOGENOM" id="CLU_2105422_0_0_0"/>
<dbReference type="Proteomes" id="UP000004160">
    <property type="component" value="Unassembled WGS sequence"/>
</dbReference>
<dbReference type="RefSeq" id="WP_008691312.1">
    <property type="nucleotide sequence ID" value="NZ_GL945391.1"/>
</dbReference>
<dbReference type="EMBL" id="ACUO01000001">
    <property type="protein sequence ID" value="EGN67552.1"/>
    <property type="molecule type" value="Genomic_DNA"/>
</dbReference>
<comment type="caution">
    <text evidence="1">The sequence shown here is derived from an EMBL/GenBank/DDBJ whole genome shotgun (WGS) entry which is preliminary data.</text>
</comment>
<protein>
    <submittedName>
        <fullName evidence="1">Uncharacterized protein</fullName>
    </submittedName>
</protein>
<sequence>MKYWKDEYLVLKNLIEKYCETEDKIRLMKILEIEDRFLFKYFINEFSKLKIPNKMTNEELEEYEKKLWYIFKNTEEKKNYYLKLTTMDIAGIKFRFPSIEYALNEKAAEELQKIH</sequence>
<dbReference type="AlphaFoldDB" id="F7KWN5"/>
<evidence type="ECO:0000313" key="2">
    <source>
        <dbReference type="Proteomes" id="UP000004160"/>
    </source>
</evidence>
<keyword evidence="2" id="KW-1185">Reference proteome</keyword>
<evidence type="ECO:0000313" key="1">
    <source>
        <dbReference type="EMBL" id="EGN67552.1"/>
    </source>
</evidence>
<name>F7KWN5_9FUSO</name>
<organism evidence="1 2">
    <name type="scientific">Fusobacterium animalis 11_3_2</name>
    <dbReference type="NCBI Taxonomy" id="457403"/>
    <lineage>
        <taxon>Bacteria</taxon>
        <taxon>Fusobacteriati</taxon>
        <taxon>Fusobacteriota</taxon>
        <taxon>Fusobacteriia</taxon>
        <taxon>Fusobacteriales</taxon>
        <taxon>Fusobacteriaceae</taxon>
        <taxon>Fusobacterium</taxon>
    </lineage>
</organism>
<dbReference type="PATRIC" id="fig|457403.8.peg.6"/>
<accession>F7KWN5</accession>
<reference evidence="1" key="1">
    <citation type="submission" date="2011-05" db="EMBL/GenBank/DDBJ databases">
        <title>The Genome Sequence of Fusobacterium sp. 11_3_2.</title>
        <authorList>
            <consortium name="The Broad Institute Genome Sequencing Platform"/>
            <person name="Earl A."/>
            <person name="Ward D."/>
            <person name="Feldgarden M."/>
            <person name="Gevers D."/>
            <person name="Sibley C.D."/>
            <person name="White A.P."/>
            <person name="Crowley S."/>
            <person name="Surette M."/>
            <person name="Strauss J.C."/>
            <person name="Ambrose C.E."/>
            <person name="Allen-Vercoe E."/>
            <person name="Young S.K."/>
            <person name="Zeng Q."/>
            <person name="Gargeya S."/>
            <person name="Fitzgerald M."/>
            <person name="Haas B."/>
            <person name="Abouelleil A."/>
            <person name="Alvarado L."/>
            <person name="Arachchi H.M."/>
            <person name="Berlin A."/>
            <person name="Brown A."/>
            <person name="Chapman S.B."/>
            <person name="Chen Z."/>
            <person name="Dunbar C."/>
            <person name="Freedman E."/>
            <person name="Gearin G."/>
            <person name="Gellesch M."/>
            <person name="Goldberg J."/>
            <person name="Griggs A."/>
            <person name="Gujja S."/>
            <person name="Heiman D."/>
            <person name="Howarth C."/>
            <person name="Larson L."/>
            <person name="Lui A."/>
            <person name="MacDonald P.J.P."/>
            <person name="Mehta T."/>
            <person name="Montmayeur A."/>
            <person name="Murphy C."/>
            <person name="Neiman D."/>
            <person name="Pearson M."/>
            <person name="Priest M."/>
            <person name="Roberts A."/>
            <person name="Saif S."/>
            <person name="Shea T."/>
            <person name="Shenoy N."/>
            <person name="Sisk P."/>
            <person name="Stolte C."/>
            <person name="Sykes S."/>
            <person name="Wortman J."/>
            <person name="Nusbaum C."/>
            <person name="Birren B."/>
        </authorList>
    </citation>
    <scope>NUCLEOTIDE SEQUENCE [LARGE SCALE GENOMIC DNA]</scope>
    <source>
        <strain evidence="1">11_3_2</strain>
    </source>
</reference>
<proteinExistence type="predicted"/>
<gene>
    <name evidence="1" type="ORF">HMPREF0401_00006</name>
</gene>